<comment type="caution">
    <text evidence="1">The sequence shown here is derived from an EMBL/GenBank/DDBJ whole genome shotgun (WGS) entry which is preliminary data.</text>
</comment>
<proteinExistence type="predicted"/>
<evidence type="ECO:0000313" key="1">
    <source>
        <dbReference type="EMBL" id="KAK8195939.1"/>
    </source>
</evidence>
<reference evidence="1" key="1">
    <citation type="submission" date="2024-02" db="EMBL/GenBank/DDBJ databases">
        <title>Metagenome Assembled Genome of Zalaria obscura JY119.</title>
        <authorList>
            <person name="Vighnesh L."/>
            <person name="Jagadeeshwari U."/>
            <person name="Venkata Ramana C."/>
            <person name="Sasikala C."/>
        </authorList>
    </citation>
    <scope>NUCLEOTIDE SEQUENCE</scope>
    <source>
        <strain evidence="1">JY119</strain>
    </source>
</reference>
<sequence length="662" mass="72548">MLSDRNAEAHAALIDQNGKLCGRMSSGWHKETMRTYMCITAFADFRKADETVLPGSQSTKPPGDTVPEPPKVDTPAPEPITEANVPRTPPAPEDVQSGVPPLGTGTARVAPPSPLPQPKRAGRFRRFLTTLVILSTLGYTGGVYYSLISDNFHDFFTEYVPGGEDAVGYFEEREFRKRFPVRQIEDRNYPQIRGENKITIGKQSGISPRVKEEHKETDLAQKSAHVSAVEDKKPAEKKPVQEAKKDEKVDAASKPAKDDEAKTHKLVPKDEAKPAPAPVPESKPAPPATLVDHVAVPDAAEPVVQDVVKMLNDIITVINNDPNASKYESTITAAKSSLSNVVSEISTLKQKTKQEADDAIAAAHKQFDQAARELVSRLEQEMKEQEMHWREEYETEREKLSQSYTSKLSAEIDAAQKVAEQKQRNALIEQEIALQRKFAQSVKDKVEAERNGRLGKLEELSSSVGELEKLTGEWNNVVDANLATQHMHVALEAVKAAVSRYEHPTPFINELAALKEISAGNDVVSAAIASIPPTAYQRGIPSPAHLIDRFRGVAREVRKASLLPEDAGIASHAASAVLSKFMFSKKGAGMPQGDDVEAVLTRTEVLLEEGDLDGAAREMNGLQGWAGVLSRDWIGECRRVLETRQALDVIAAEARLQSLLVD</sequence>
<dbReference type="Proteomes" id="UP001320706">
    <property type="component" value="Unassembled WGS sequence"/>
</dbReference>
<keyword evidence="2" id="KW-1185">Reference proteome</keyword>
<protein>
    <submittedName>
        <fullName evidence="1">MICOS complex subunit mic60</fullName>
    </submittedName>
</protein>
<evidence type="ECO:0000313" key="2">
    <source>
        <dbReference type="Proteomes" id="UP001320706"/>
    </source>
</evidence>
<organism evidence="1 2">
    <name type="scientific">Zalaria obscura</name>
    <dbReference type="NCBI Taxonomy" id="2024903"/>
    <lineage>
        <taxon>Eukaryota</taxon>
        <taxon>Fungi</taxon>
        <taxon>Dikarya</taxon>
        <taxon>Ascomycota</taxon>
        <taxon>Pezizomycotina</taxon>
        <taxon>Dothideomycetes</taxon>
        <taxon>Dothideomycetidae</taxon>
        <taxon>Dothideales</taxon>
        <taxon>Zalariaceae</taxon>
        <taxon>Zalaria</taxon>
    </lineage>
</organism>
<dbReference type="EMBL" id="JAMKPW020000042">
    <property type="protein sequence ID" value="KAK8195939.1"/>
    <property type="molecule type" value="Genomic_DNA"/>
</dbReference>
<name>A0ACC3S527_9PEZI</name>
<accession>A0ACC3S527</accession>
<gene>
    <name evidence="1" type="primary">MIC60</name>
    <name evidence="1" type="ORF">M8818_007090</name>
</gene>